<evidence type="ECO:0000313" key="1">
    <source>
        <dbReference type="EMBL" id="OIR05040.1"/>
    </source>
</evidence>
<organism evidence="1">
    <name type="scientific">mine drainage metagenome</name>
    <dbReference type="NCBI Taxonomy" id="410659"/>
    <lineage>
        <taxon>unclassified sequences</taxon>
        <taxon>metagenomes</taxon>
        <taxon>ecological metagenomes</taxon>
    </lineage>
</organism>
<dbReference type="EMBL" id="MLJW01000053">
    <property type="protein sequence ID" value="OIR05040.1"/>
    <property type="molecule type" value="Genomic_DNA"/>
</dbReference>
<sequence length="83" mass="9440">MLNKFKFLVGLVAITVAMAITSPYTNMFGKQYNSNMDFSCCKNNQLVIHHYYTTKAFWVTLNKGYDLEPVGKPSTDCNITCDE</sequence>
<proteinExistence type="predicted"/>
<name>A0A1J5SLY7_9ZZZZ</name>
<gene>
    <name evidence="1" type="ORF">GALL_128560</name>
</gene>
<comment type="caution">
    <text evidence="1">The sequence shown here is derived from an EMBL/GenBank/DDBJ whole genome shotgun (WGS) entry which is preliminary data.</text>
</comment>
<protein>
    <submittedName>
        <fullName evidence="1">Uncharacterized protein</fullName>
    </submittedName>
</protein>
<accession>A0A1J5SLY7</accession>
<reference evidence="1" key="1">
    <citation type="submission" date="2016-10" db="EMBL/GenBank/DDBJ databases">
        <title>Sequence of Gallionella enrichment culture.</title>
        <authorList>
            <person name="Poehlein A."/>
            <person name="Muehling M."/>
            <person name="Daniel R."/>
        </authorList>
    </citation>
    <scope>NUCLEOTIDE SEQUENCE</scope>
</reference>
<dbReference type="AlphaFoldDB" id="A0A1J5SLY7"/>